<dbReference type="PANTHER" id="PTHR36519">
    <property type="entry name" value="FIP (FUNGUS-INDUCED PROTEIN) RELATED-RELATED"/>
    <property type="match status" value="1"/>
</dbReference>
<evidence type="ECO:0000313" key="4">
    <source>
        <dbReference type="WormBase" id="B0513.90"/>
    </source>
</evidence>
<dbReference type="WormBase" id="B0513.90">
    <property type="protein sequence ID" value="CE48785"/>
    <property type="gene ID" value="WBGene00235301"/>
</dbReference>
<dbReference type="Bgee" id="WBGene00235301">
    <property type="expression patterns" value="Expressed in adult organism and 1 other cell type or tissue"/>
</dbReference>
<dbReference type="PeptideAtlas" id="U4PCG5"/>
<dbReference type="RefSeq" id="NP_001294619.1">
    <property type="nucleotide sequence ID" value="NM_001307690.4"/>
</dbReference>
<dbReference type="InParanoid" id="U4PCG5"/>
<dbReference type="Proteomes" id="UP000001940">
    <property type="component" value="Chromosome IV"/>
</dbReference>
<dbReference type="CTD" id="24104139"/>
<protein>
    <submittedName>
        <fullName evidence="2">DUF7107 domain-containing protein</fullName>
    </submittedName>
</protein>
<gene>
    <name evidence="2 4" type="ORF">B0513.90</name>
    <name evidence="2" type="ORF">CELE_B0513.90</name>
</gene>
<keyword evidence="1" id="KW-0732">Signal</keyword>
<name>U4PCG5_CAEEL</name>
<reference evidence="2 3" key="1">
    <citation type="journal article" date="1998" name="Science">
        <title>Genome sequence of the nematode C. elegans: a platform for investigating biology.</title>
        <authorList>
            <consortium name="The C. elegans sequencing consortium"/>
            <person name="Sulson J.E."/>
            <person name="Waterston R."/>
        </authorList>
    </citation>
    <scope>NUCLEOTIDE SEQUENCE [LARGE SCALE GENOMIC DNA]</scope>
    <source>
        <strain evidence="2 3">Bristol N2</strain>
    </source>
</reference>
<keyword evidence="5" id="KW-1267">Proteomics identification</keyword>
<evidence type="ECO:0000256" key="1">
    <source>
        <dbReference type="SAM" id="SignalP"/>
    </source>
</evidence>
<evidence type="ECO:0007829" key="5">
    <source>
        <dbReference type="PeptideAtlas" id="U4PCG5"/>
    </source>
</evidence>
<feature type="chain" id="PRO_5004652799" evidence="1">
    <location>
        <begin position="18"/>
        <end position="99"/>
    </location>
</feature>
<dbReference type="EMBL" id="BX284604">
    <property type="protein sequence ID" value="CDH93424.1"/>
    <property type="molecule type" value="Genomic_DNA"/>
</dbReference>
<sequence length="99" mass="11445">MKVFFLLLICLATLAHSQDESLPPDFVFNRFSRFLAKECHDNTQCSENQVCDHGKCIGMDRFSRFFQQGCVKNDQCSEDQVCDHGNCIGINQKKSFFPW</sequence>
<accession>U4PCG5</accession>
<dbReference type="GeneID" id="24104139"/>
<dbReference type="AGR" id="WB:WBGene00235301"/>
<feature type="signal peptide" evidence="1">
    <location>
        <begin position="1"/>
        <end position="17"/>
    </location>
</feature>
<dbReference type="PaxDb" id="6239-B0513.90"/>
<keyword evidence="3" id="KW-1185">Reference proteome</keyword>
<dbReference type="KEGG" id="cel:CELE_B0513.90"/>
<dbReference type="HOGENOM" id="CLU_2322499_0_0_1"/>
<organism evidence="2 3">
    <name type="scientific">Caenorhabditis elegans</name>
    <dbReference type="NCBI Taxonomy" id="6239"/>
    <lineage>
        <taxon>Eukaryota</taxon>
        <taxon>Metazoa</taxon>
        <taxon>Ecdysozoa</taxon>
        <taxon>Nematoda</taxon>
        <taxon>Chromadorea</taxon>
        <taxon>Rhabditida</taxon>
        <taxon>Rhabditina</taxon>
        <taxon>Rhabditomorpha</taxon>
        <taxon>Rhabditoidea</taxon>
        <taxon>Rhabditidae</taxon>
        <taxon>Peloderinae</taxon>
        <taxon>Caenorhabditis</taxon>
    </lineage>
</organism>
<proteinExistence type="evidence at protein level"/>
<evidence type="ECO:0000313" key="3">
    <source>
        <dbReference type="Proteomes" id="UP000001940"/>
    </source>
</evidence>
<dbReference type="AlphaFoldDB" id="U4PCG5"/>
<evidence type="ECO:0000313" key="2">
    <source>
        <dbReference type="EMBL" id="CDH93424.1"/>
    </source>
</evidence>
<dbReference type="PANTHER" id="PTHR36519:SF10">
    <property type="entry name" value="DICKKOPF_N DOMAIN-CONTAINING PROTEIN-RELATED"/>
    <property type="match status" value="1"/>
</dbReference>